<keyword evidence="3" id="KW-0884">PQQ biosynthesis</keyword>
<evidence type="ECO:0000256" key="3">
    <source>
        <dbReference type="ARBA" id="ARBA00022905"/>
    </source>
</evidence>
<gene>
    <name evidence="4" type="primary">pqqD</name>
    <name evidence="4" type="ORF">PQJ73_24760</name>
</gene>
<dbReference type="Gene3D" id="1.10.10.1150">
    <property type="entry name" value="Coenzyme PQQ synthesis protein D (PqqD)"/>
    <property type="match status" value="1"/>
</dbReference>
<organism evidence="4 5">
    <name type="scientific">Rhodoplanes tepidamans</name>
    <name type="common">Rhodoplanes cryptolactis</name>
    <dbReference type="NCBI Taxonomy" id="200616"/>
    <lineage>
        <taxon>Bacteria</taxon>
        <taxon>Pseudomonadati</taxon>
        <taxon>Pseudomonadota</taxon>
        <taxon>Alphaproteobacteria</taxon>
        <taxon>Hyphomicrobiales</taxon>
        <taxon>Nitrobacteraceae</taxon>
        <taxon>Rhodoplanes</taxon>
    </lineage>
</organism>
<dbReference type="NCBIfam" id="TIGR03859">
    <property type="entry name" value="PQQ_PqqD"/>
    <property type="match status" value="1"/>
</dbReference>
<comment type="caution">
    <text evidence="4">The sequence shown here is derived from an EMBL/GenBank/DDBJ whole genome shotgun (WGS) entry which is preliminary data.</text>
</comment>
<sequence>MTMPGPDSIVADAVPRLARGVRMVESAAHGGRVLLAPERLFKLDEVAAAVLDLCDGTRSVAAVVDDLAGRYTAPRDRILADVSALLRSLADKRLVEL</sequence>
<dbReference type="Proteomes" id="UP001165652">
    <property type="component" value="Unassembled WGS sequence"/>
</dbReference>
<evidence type="ECO:0000256" key="2">
    <source>
        <dbReference type="ARBA" id="ARBA00011741"/>
    </source>
</evidence>
<dbReference type="InterPro" id="IPR008792">
    <property type="entry name" value="PQQD"/>
</dbReference>
<proteinExistence type="predicted"/>
<dbReference type="EMBL" id="JAQQLI010000055">
    <property type="protein sequence ID" value="MDC7788907.1"/>
    <property type="molecule type" value="Genomic_DNA"/>
</dbReference>
<keyword evidence="5" id="KW-1185">Reference proteome</keyword>
<reference evidence="4" key="1">
    <citation type="journal article" date="2023" name="Microbiol Resour">
        <title>Genome Sequences of Rhodoplanes serenus and Two Thermotolerant Strains, Rhodoplanes tepidamans and 'Rhodoplanes cryptolactis,' Further Refine the Genus.</title>
        <authorList>
            <person name="Rayyan A.A."/>
            <person name="Kyndt J.A."/>
        </authorList>
    </citation>
    <scope>NUCLEOTIDE SEQUENCE</scope>
    <source>
        <strain evidence="4">DSM 9987</strain>
    </source>
</reference>
<dbReference type="InterPro" id="IPR041881">
    <property type="entry name" value="PqqD_sf"/>
</dbReference>
<comment type="pathway">
    <text evidence="1">Cofactor biosynthesis; pyrroloquinoline quinone biosynthesis.</text>
</comment>
<name>A0ABT5JH51_RHOTP</name>
<evidence type="ECO:0000313" key="4">
    <source>
        <dbReference type="EMBL" id="MDC7788907.1"/>
    </source>
</evidence>
<dbReference type="InterPro" id="IPR022479">
    <property type="entry name" value="PqqD_bac"/>
</dbReference>
<protein>
    <submittedName>
        <fullName evidence="4">Pyrroloquinoline quinone biosynthesis peptide chaperone PqqD</fullName>
    </submittedName>
</protein>
<evidence type="ECO:0000313" key="5">
    <source>
        <dbReference type="Proteomes" id="UP001165652"/>
    </source>
</evidence>
<comment type="subunit">
    <text evidence="2">Monomer. Interacts with PqqE.</text>
</comment>
<evidence type="ECO:0000256" key="1">
    <source>
        <dbReference type="ARBA" id="ARBA00004886"/>
    </source>
</evidence>
<reference evidence="4" key="2">
    <citation type="submission" date="2023-02" db="EMBL/GenBank/DDBJ databases">
        <authorList>
            <person name="Rayyan A."/>
            <person name="Meyer T."/>
            <person name="Kyndt J.A."/>
        </authorList>
    </citation>
    <scope>NUCLEOTIDE SEQUENCE</scope>
    <source>
        <strain evidence="4">DSM 9987</strain>
    </source>
</reference>
<dbReference type="Pfam" id="PF05402">
    <property type="entry name" value="PqqD"/>
    <property type="match status" value="1"/>
</dbReference>
<accession>A0ABT5JH51</accession>